<keyword evidence="2" id="KW-1185">Reference proteome</keyword>
<name>A0ABT2ZD36_9RHOB</name>
<protein>
    <recommendedName>
        <fullName evidence="3">YaaC-like protein</fullName>
    </recommendedName>
</protein>
<dbReference type="Proteomes" id="UP001652542">
    <property type="component" value="Unassembled WGS sequence"/>
</dbReference>
<proteinExistence type="predicted"/>
<dbReference type="RefSeq" id="WP_263734695.1">
    <property type="nucleotide sequence ID" value="NZ_JAOWKY010000002.1"/>
</dbReference>
<reference evidence="1 2" key="1">
    <citation type="submission" date="2022-10" db="EMBL/GenBank/DDBJ databases">
        <title>Defluviimonas sp. nov., isolated from ocean surface water.</title>
        <authorList>
            <person name="He W."/>
            <person name="Wang L."/>
            <person name="Zhang D.-F."/>
        </authorList>
    </citation>
    <scope>NUCLEOTIDE SEQUENCE [LARGE SCALE GENOMIC DNA]</scope>
    <source>
        <strain evidence="1 2">WL0002</strain>
    </source>
</reference>
<dbReference type="EMBL" id="JAOWKY010000002">
    <property type="protein sequence ID" value="MCV2869037.1"/>
    <property type="molecule type" value="Genomic_DNA"/>
</dbReference>
<evidence type="ECO:0008006" key="3">
    <source>
        <dbReference type="Google" id="ProtNLM"/>
    </source>
</evidence>
<sequence>MTDSVPLSRFVKDRPLKWKRASLRYRYRDAFLSLERANRSESLGAYYVLVRLQSERFERFLSAVKQSSEFVEKLPKVRHTLKSPGPATLGQASFGIHLPGYVLDKSMILISEPYSERESLVPIGFDTLSEKRFCSFLAHVDDLLNSSDGLYRAHERNGFINCDLGHFDIFWSYIFAAALARLPVEECARRIFSDVGAHYARPINAPDASFVDSLYRIALST</sequence>
<accession>A0ABT2ZD36</accession>
<comment type="caution">
    <text evidence="1">The sequence shown here is derived from an EMBL/GenBank/DDBJ whole genome shotgun (WGS) entry which is preliminary data.</text>
</comment>
<gene>
    <name evidence="1" type="ORF">OEW28_10405</name>
</gene>
<evidence type="ECO:0000313" key="1">
    <source>
        <dbReference type="EMBL" id="MCV2869037.1"/>
    </source>
</evidence>
<organism evidence="1 2">
    <name type="scientific">Albidovulum marisflavi</name>
    <dbReference type="NCBI Taxonomy" id="2984159"/>
    <lineage>
        <taxon>Bacteria</taxon>
        <taxon>Pseudomonadati</taxon>
        <taxon>Pseudomonadota</taxon>
        <taxon>Alphaproteobacteria</taxon>
        <taxon>Rhodobacterales</taxon>
        <taxon>Paracoccaceae</taxon>
        <taxon>Albidovulum</taxon>
    </lineage>
</organism>
<evidence type="ECO:0000313" key="2">
    <source>
        <dbReference type="Proteomes" id="UP001652542"/>
    </source>
</evidence>